<evidence type="ECO:0000256" key="2">
    <source>
        <dbReference type="ARBA" id="ARBA00023157"/>
    </source>
</evidence>
<protein>
    <recommendedName>
        <fullName evidence="4">Ig-like domain-containing protein</fullName>
    </recommendedName>
</protein>
<dbReference type="SMART" id="SM00409">
    <property type="entry name" value="IG"/>
    <property type="match status" value="2"/>
</dbReference>
<dbReference type="InParanoid" id="A0A7N4PH33"/>
<dbReference type="InterPro" id="IPR003598">
    <property type="entry name" value="Ig_sub2"/>
</dbReference>
<dbReference type="Gene3D" id="2.60.40.10">
    <property type="entry name" value="Immunoglobulins"/>
    <property type="match status" value="2"/>
</dbReference>
<dbReference type="Proteomes" id="UP000007648">
    <property type="component" value="Unassembled WGS sequence"/>
</dbReference>
<keyword evidence="1" id="KW-0732">Signal</keyword>
<dbReference type="InterPro" id="IPR003599">
    <property type="entry name" value="Ig_sub"/>
</dbReference>
<dbReference type="PROSITE" id="PS50835">
    <property type="entry name" value="IG_LIKE"/>
    <property type="match status" value="2"/>
</dbReference>
<evidence type="ECO:0000256" key="3">
    <source>
        <dbReference type="ARBA" id="ARBA00023319"/>
    </source>
</evidence>
<evidence type="ECO:0000259" key="4">
    <source>
        <dbReference type="PROSITE" id="PS50835"/>
    </source>
</evidence>
<keyword evidence="3" id="KW-0393">Immunoglobulin domain</keyword>
<evidence type="ECO:0000313" key="6">
    <source>
        <dbReference type="Proteomes" id="UP000007648"/>
    </source>
</evidence>
<accession>A0A7N4PH33</accession>
<keyword evidence="2" id="KW-1015">Disulfide bond</keyword>
<dbReference type="SUPFAM" id="SSF48726">
    <property type="entry name" value="Immunoglobulin"/>
    <property type="match status" value="2"/>
</dbReference>
<proteinExistence type="predicted"/>
<dbReference type="FunFam" id="2.60.40.10:FF:000049">
    <property type="entry name" value="Leukocyte immunoglobulin-like receptor subfamily B member 1"/>
    <property type="match status" value="2"/>
</dbReference>
<dbReference type="FunCoup" id="A0A7N4PH33">
    <property type="interactions" value="33"/>
</dbReference>
<feature type="domain" description="Ig-like" evidence="4">
    <location>
        <begin position="137"/>
        <end position="221"/>
    </location>
</feature>
<reference evidence="5 6" key="1">
    <citation type="journal article" date="2011" name="Proc. Natl. Acad. Sci. U.S.A.">
        <title>Genetic diversity and population structure of the endangered marsupial Sarcophilus harrisii (Tasmanian devil).</title>
        <authorList>
            <person name="Miller W."/>
            <person name="Hayes V.M."/>
            <person name="Ratan A."/>
            <person name="Petersen D.C."/>
            <person name="Wittekindt N.E."/>
            <person name="Miller J."/>
            <person name="Walenz B."/>
            <person name="Knight J."/>
            <person name="Qi J."/>
            <person name="Zhao F."/>
            <person name="Wang Q."/>
            <person name="Bedoya-Reina O.C."/>
            <person name="Katiyar N."/>
            <person name="Tomsho L.P."/>
            <person name="Kasson L.M."/>
            <person name="Hardie R.A."/>
            <person name="Woodbridge P."/>
            <person name="Tindall E.A."/>
            <person name="Bertelsen M.F."/>
            <person name="Dixon D."/>
            <person name="Pyecroft S."/>
            <person name="Helgen K.M."/>
            <person name="Lesk A.M."/>
            <person name="Pringle T.H."/>
            <person name="Patterson N."/>
            <person name="Zhang Y."/>
            <person name="Kreiss A."/>
            <person name="Woods G.M."/>
            <person name="Jones M.E."/>
            <person name="Schuster S.C."/>
        </authorList>
    </citation>
    <scope>NUCLEOTIDE SEQUENCE [LARGE SCALE GENOMIC DNA]</scope>
</reference>
<dbReference type="Ensembl" id="ENSSHAT00000042272.1">
    <property type="protein sequence ID" value="ENSSHAP00000037349.1"/>
    <property type="gene ID" value="ENSSHAG00000029748.1"/>
</dbReference>
<evidence type="ECO:0000256" key="1">
    <source>
        <dbReference type="ARBA" id="ARBA00022729"/>
    </source>
</evidence>
<keyword evidence="6" id="KW-1185">Reference proteome</keyword>
<dbReference type="InterPro" id="IPR007110">
    <property type="entry name" value="Ig-like_dom"/>
</dbReference>
<dbReference type="Pfam" id="PF13895">
    <property type="entry name" value="Ig_2"/>
    <property type="match status" value="2"/>
</dbReference>
<dbReference type="PANTHER" id="PTHR11738:SF157">
    <property type="entry name" value="T-CELL-INTERACTING, ACTIVATING RECEPTOR ON MYELOID CELLS PROTEIN 1"/>
    <property type="match status" value="1"/>
</dbReference>
<dbReference type="InterPro" id="IPR013783">
    <property type="entry name" value="Ig-like_fold"/>
</dbReference>
<name>A0A7N4PH33_SARHA</name>
<feature type="domain" description="Ig-like" evidence="4">
    <location>
        <begin position="43"/>
        <end position="110"/>
    </location>
</feature>
<dbReference type="GeneTree" id="ENSGT01150000286974"/>
<reference evidence="5" key="3">
    <citation type="submission" date="2025-09" db="UniProtKB">
        <authorList>
            <consortium name="Ensembl"/>
        </authorList>
    </citation>
    <scope>IDENTIFICATION</scope>
</reference>
<reference evidence="5" key="2">
    <citation type="submission" date="2025-08" db="UniProtKB">
        <authorList>
            <consortium name="Ensembl"/>
        </authorList>
    </citation>
    <scope>IDENTIFICATION</scope>
</reference>
<evidence type="ECO:0000313" key="5">
    <source>
        <dbReference type="Ensembl" id="ENSSHAP00000037349.1"/>
    </source>
</evidence>
<dbReference type="PANTHER" id="PTHR11738">
    <property type="entry name" value="MHC CLASS I NK CELL RECEPTOR"/>
    <property type="match status" value="1"/>
</dbReference>
<dbReference type="InterPro" id="IPR050412">
    <property type="entry name" value="Ig-like_Receptors_ImmuneReg"/>
</dbReference>
<dbReference type="SMART" id="SM00408">
    <property type="entry name" value="IGc2"/>
    <property type="match status" value="2"/>
</dbReference>
<organism evidence="5 6">
    <name type="scientific">Sarcophilus harrisii</name>
    <name type="common">Tasmanian devil</name>
    <name type="synonym">Sarcophilus laniarius</name>
    <dbReference type="NCBI Taxonomy" id="9305"/>
    <lineage>
        <taxon>Eukaryota</taxon>
        <taxon>Metazoa</taxon>
        <taxon>Chordata</taxon>
        <taxon>Craniata</taxon>
        <taxon>Vertebrata</taxon>
        <taxon>Euteleostomi</taxon>
        <taxon>Mammalia</taxon>
        <taxon>Metatheria</taxon>
        <taxon>Dasyuromorphia</taxon>
        <taxon>Dasyuridae</taxon>
        <taxon>Sarcophilus</taxon>
    </lineage>
</organism>
<sequence length="278" mass="30678">MVREFFRDLYTLAPLPYSLISTMGVGLEHLCSLFVLPDEPLKPSLSASPGQEVVSGTNVTLLCWGPSWATRFVLYKEGVEEIPHRMDAHEDRGRFFLTHVTPEHSGNYSCSYQLGTNESLWKQPSDALELLVREIFPRPTLWALPSPVVPKGADVTLRCQGRLGKVTFTLWKTETWQPLQNQNSADLWNGFSFSSVRPEDTGSYRCTYKDRTASGAQSEFSEALDLVVTGEGCGDPRIMLSVTPLPSTHTGISQSQGQGAYTVLSLLGLVLSQGSCKT</sequence>
<dbReference type="GO" id="GO:0002764">
    <property type="term" value="P:immune response-regulating signaling pathway"/>
    <property type="evidence" value="ECO:0007669"/>
    <property type="project" value="TreeGrafter"/>
</dbReference>
<dbReference type="InterPro" id="IPR036179">
    <property type="entry name" value="Ig-like_dom_sf"/>
</dbReference>
<dbReference type="AlphaFoldDB" id="A0A7N4PH33"/>
<dbReference type="GO" id="GO:0005886">
    <property type="term" value="C:plasma membrane"/>
    <property type="evidence" value="ECO:0007669"/>
    <property type="project" value="TreeGrafter"/>
</dbReference>